<feature type="compositionally biased region" description="Polar residues" evidence="9">
    <location>
        <begin position="209"/>
        <end position="220"/>
    </location>
</feature>
<gene>
    <name evidence="12" type="ORF">EI97DRAFT_463703</name>
</gene>
<evidence type="ECO:0000313" key="12">
    <source>
        <dbReference type="EMBL" id="KAF2281353.1"/>
    </source>
</evidence>
<evidence type="ECO:0000313" key="13">
    <source>
        <dbReference type="Proteomes" id="UP000800097"/>
    </source>
</evidence>
<dbReference type="OrthoDB" id="391137at2759"/>
<keyword evidence="4" id="KW-0813">Transport</keyword>
<dbReference type="Gene3D" id="1.20.5.420">
    <property type="entry name" value="Immunoglobulin FC, subunit C"/>
    <property type="match status" value="1"/>
</dbReference>
<evidence type="ECO:0000259" key="11">
    <source>
        <dbReference type="Pfam" id="PF18097"/>
    </source>
</evidence>
<keyword evidence="8" id="KW-0472">Membrane</keyword>
<keyword evidence="13" id="KW-1185">Reference proteome</keyword>
<dbReference type="GO" id="GO:0032511">
    <property type="term" value="P:late endosome to vacuole transport via multivesicular body sorting pathway"/>
    <property type="evidence" value="ECO:0007669"/>
    <property type="project" value="InterPro"/>
</dbReference>
<dbReference type="Gene3D" id="1.25.40.270">
    <property type="entry name" value="Vacuolar protein sorting-associated protein vta1"/>
    <property type="match status" value="1"/>
</dbReference>
<dbReference type="InterPro" id="IPR023175">
    <property type="entry name" value="Vta1/CALS_N_sf"/>
</dbReference>
<dbReference type="AlphaFoldDB" id="A0A6A6JZ43"/>
<dbReference type="InterPro" id="IPR044538">
    <property type="entry name" value="Vta1-like"/>
</dbReference>
<dbReference type="GO" id="GO:0015031">
    <property type="term" value="P:protein transport"/>
    <property type="evidence" value="ECO:0007669"/>
    <property type="project" value="UniProtKB-KW"/>
</dbReference>
<dbReference type="InterPro" id="IPR039431">
    <property type="entry name" value="Vta1/CALS_N"/>
</dbReference>
<feature type="compositionally biased region" description="Polar residues" evidence="9">
    <location>
        <begin position="243"/>
        <end position="260"/>
    </location>
</feature>
<comment type="similarity">
    <text evidence="3">Belongs to the VTA1 family.</text>
</comment>
<evidence type="ECO:0000256" key="5">
    <source>
        <dbReference type="ARBA" id="ARBA00022490"/>
    </source>
</evidence>
<feature type="region of interest" description="Disordered" evidence="9">
    <location>
        <begin position="158"/>
        <end position="266"/>
    </location>
</feature>
<evidence type="ECO:0000256" key="8">
    <source>
        <dbReference type="ARBA" id="ARBA00023136"/>
    </source>
</evidence>
<keyword evidence="5" id="KW-0963">Cytoplasm</keyword>
<evidence type="ECO:0000256" key="7">
    <source>
        <dbReference type="ARBA" id="ARBA00022927"/>
    </source>
</evidence>
<dbReference type="InterPro" id="IPR041212">
    <property type="entry name" value="Vta1_C"/>
</dbReference>
<accession>A0A6A6JZ43</accession>
<feature type="region of interest" description="Disordered" evidence="9">
    <location>
        <begin position="293"/>
        <end position="382"/>
    </location>
</feature>
<dbReference type="PANTHER" id="PTHR46009:SF1">
    <property type="entry name" value="VACUOLAR PROTEIN SORTING-ASSOCIATED PROTEIN VTA1 HOMOLOG"/>
    <property type="match status" value="1"/>
</dbReference>
<dbReference type="EMBL" id="ML986484">
    <property type="protein sequence ID" value="KAF2281353.1"/>
    <property type="molecule type" value="Genomic_DNA"/>
</dbReference>
<dbReference type="GeneID" id="54554550"/>
<protein>
    <submittedName>
        <fullName evidence="12">DUF605-domain-containing protein</fullName>
    </submittedName>
</protein>
<dbReference type="GO" id="GO:0005771">
    <property type="term" value="C:multivesicular body"/>
    <property type="evidence" value="ECO:0007669"/>
    <property type="project" value="TreeGrafter"/>
</dbReference>
<organism evidence="12 13">
    <name type="scientific">Westerdykella ornata</name>
    <dbReference type="NCBI Taxonomy" id="318751"/>
    <lineage>
        <taxon>Eukaryota</taxon>
        <taxon>Fungi</taxon>
        <taxon>Dikarya</taxon>
        <taxon>Ascomycota</taxon>
        <taxon>Pezizomycotina</taxon>
        <taxon>Dothideomycetes</taxon>
        <taxon>Pleosporomycetidae</taxon>
        <taxon>Pleosporales</taxon>
        <taxon>Sporormiaceae</taxon>
        <taxon>Westerdykella</taxon>
    </lineage>
</organism>
<evidence type="ECO:0000256" key="3">
    <source>
        <dbReference type="ARBA" id="ARBA00007895"/>
    </source>
</evidence>
<dbReference type="Proteomes" id="UP000800097">
    <property type="component" value="Unassembled WGS sequence"/>
</dbReference>
<evidence type="ECO:0000256" key="6">
    <source>
        <dbReference type="ARBA" id="ARBA00022753"/>
    </source>
</evidence>
<feature type="domain" description="Vta1/callose synthase N-terminal" evidence="10">
    <location>
        <begin position="13"/>
        <end position="157"/>
    </location>
</feature>
<feature type="compositionally biased region" description="Pro residues" evidence="9">
    <location>
        <begin position="313"/>
        <end position="323"/>
    </location>
</feature>
<feature type="domain" description="Vta1 C-terminal" evidence="11">
    <location>
        <begin position="402"/>
        <end position="438"/>
    </location>
</feature>
<evidence type="ECO:0000256" key="9">
    <source>
        <dbReference type="SAM" id="MobiDB-lite"/>
    </source>
</evidence>
<dbReference type="Pfam" id="PF18097">
    <property type="entry name" value="Vta1_C"/>
    <property type="match status" value="1"/>
</dbReference>
<keyword evidence="7" id="KW-0653">Protein transport</keyword>
<name>A0A6A6JZ43_WESOR</name>
<dbReference type="PANTHER" id="PTHR46009">
    <property type="entry name" value="VACUOLAR PROTEIN SORTING-ASSOCIATED PROTEIN VTA1 HOMOLOG"/>
    <property type="match status" value="1"/>
</dbReference>
<feature type="compositionally biased region" description="Polar residues" evidence="9">
    <location>
        <begin position="355"/>
        <end position="365"/>
    </location>
</feature>
<proteinExistence type="inferred from homology"/>
<evidence type="ECO:0000256" key="2">
    <source>
        <dbReference type="ARBA" id="ARBA00004496"/>
    </source>
</evidence>
<reference evidence="12" key="1">
    <citation type="journal article" date="2020" name="Stud. Mycol.">
        <title>101 Dothideomycetes genomes: a test case for predicting lifestyles and emergence of pathogens.</title>
        <authorList>
            <person name="Haridas S."/>
            <person name="Albert R."/>
            <person name="Binder M."/>
            <person name="Bloem J."/>
            <person name="Labutti K."/>
            <person name="Salamov A."/>
            <person name="Andreopoulos B."/>
            <person name="Baker S."/>
            <person name="Barry K."/>
            <person name="Bills G."/>
            <person name="Bluhm B."/>
            <person name="Cannon C."/>
            <person name="Castanera R."/>
            <person name="Culley D."/>
            <person name="Daum C."/>
            <person name="Ezra D."/>
            <person name="Gonzalez J."/>
            <person name="Henrissat B."/>
            <person name="Kuo A."/>
            <person name="Liang C."/>
            <person name="Lipzen A."/>
            <person name="Lutzoni F."/>
            <person name="Magnuson J."/>
            <person name="Mondo S."/>
            <person name="Nolan M."/>
            <person name="Ohm R."/>
            <person name="Pangilinan J."/>
            <person name="Park H.-J."/>
            <person name="Ramirez L."/>
            <person name="Alfaro M."/>
            <person name="Sun H."/>
            <person name="Tritt A."/>
            <person name="Yoshinaga Y."/>
            <person name="Zwiers L.-H."/>
            <person name="Turgeon B."/>
            <person name="Goodwin S."/>
            <person name="Spatafora J."/>
            <person name="Crous P."/>
            <person name="Grigoriev I."/>
        </authorList>
    </citation>
    <scope>NUCLEOTIDE SEQUENCE</scope>
    <source>
        <strain evidence="12">CBS 379.55</strain>
    </source>
</reference>
<dbReference type="GO" id="GO:0010008">
    <property type="term" value="C:endosome membrane"/>
    <property type="evidence" value="ECO:0007669"/>
    <property type="project" value="UniProtKB-SubCell"/>
</dbReference>
<evidence type="ECO:0000256" key="1">
    <source>
        <dbReference type="ARBA" id="ARBA00004481"/>
    </source>
</evidence>
<evidence type="ECO:0000259" key="10">
    <source>
        <dbReference type="Pfam" id="PF04652"/>
    </source>
</evidence>
<dbReference type="RefSeq" id="XP_033658890.1">
    <property type="nucleotide sequence ID" value="XM_033801375.1"/>
</dbReference>
<comment type="subcellular location">
    <subcellularLocation>
        <location evidence="2">Cytoplasm</location>
    </subcellularLocation>
    <subcellularLocation>
        <location evidence="1">Endosome membrane</location>
        <topology evidence="1">Peripheral membrane protein</topology>
    </subcellularLocation>
</comment>
<evidence type="ECO:0000256" key="4">
    <source>
        <dbReference type="ARBA" id="ARBA00022448"/>
    </source>
</evidence>
<dbReference type="Pfam" id="PF04652">
    <property type="entry name" value="Vta1"/>
    <property type="match status" value="1"/>
</dbReference>
<sequence>MAIPIPAKLAEAQISQFARRAAQLEKFKPIMAYWLRFYMIQKILSKNLHLADPECTTYATQLMEKLEQTKADYPSEDALHDDMAAQAYCEQFALQTFAKGDNDIRADKVTAATADTLLAASTFLELLSIWKDPPEPHIKSKMTYAKYHAVRITKAIRAGEDPNLSNPKQQAPVASPATLDPNDPEVQQINGGAQQPPENPAYQPYVETAPNTSGHPSPTFTAAGLPTSPPAAPATTSQPGHDASTTFSPQQDVSPISQPAHSREGSASVISVGGGYFPRVDVPTFTAEAAPAVPSASMDADMTNPYEFGRAPPAAPPPHPLPPADSSEDQAPPNAARQSPAFLQQPSQPLVPASFPSQQTQQNLHSPRAALTTAPQPSPQLYGAATAGALQPEYQGSFRTDEDSLAEAQKHAKWAISALNFEDVNTAVKELRTALRALGAT</sequence>
<keyword evidence="6" id="KW-0967">Endosome</keyword>